<dbReference type="STRING" id="1385520.N802_02725"/>
<comment type="caution">
    <text evidence="1">The sequence shown here is derived from an EMBL/GenBank/DDBJ whole genome shotgun (WGS) entry which is preliminary data.</text>
</comment>
<dbReference type="AlphaFoldDB" id="A0A0A0JCH0"/>
<protein>
    <submittedName>
        <fullName evidence="1">Uncharacterized protein</fullName>
    </submittedName>
</protein>
<proteinExistence type="predicted"/>
<dbReference type="RefSeq" id="WP_035911605.1">
    <property type="nucleotide sequence ID" value="NZ_AVPJ01000001.1"/>
</dbReference>
<name>A0A0A0JCH0_9MICO</name>
<dbReference type="EMBL" id="AVPJ01000001">
    <property type="protein sequence ID" value="KGN35065.1"/>
    <property type="molecule type" value="Genomic_DNA"/>
</dbReference>
<dbReference type="eggNOG" id="ENOG5030VU0">
    <property type="taxonomic scope" value="Bacteria"/>
</dbReference>
<dbReference type="OrthoDB" id="4843685at2"/>
<keyword evidence="2" id="KW-1185">Reference proteome</keyword>
<sequence>METTKSIWTDYDVPFRTREHLGALPTLAPISVPVQGTSVSAAGFGAPIGAGVRADAAFDLTTGDLSASCLASPL</sequence>
<dbReference type="Proteomes" id="UP000030002">
    <property type="component" value="Unassembled WGS sequence"/>
</dbReference>
<evidence type="ECO:0000313" key="2">
    <source>
        <dbReference type="Proteomes" id="UP000030002"/>
    </source>
</evidence>
<accession>A0A0A0JCH0</accession>
<gene>
    <name evidence="1" type="ORF">N802_02725</name>
</gene>
<reference evidence="1 2" key="1">
    <citation type="submission" date="2013-08" db="EMBL/GenBank/DDBJ databases">
        <title>The genome sequence of Knoellia sinensis.</title>
        <authorList>
            <person name="Zhu W."/>
            <person name="Wang G."/>
        </authorList>
    </citation>
    <scope>NUCLEOTIDE SEQUENCE [LARGE SCALE GENOMIC DNA]</scope>
    <source>
        <strain evidence="1 2">KCTC 19936</strain>
    </source>
</reference>
<evidence type="ECO:0000313" key="1">
    <source>
        <dbReference type="EMBL" id="KGN35065.1"/>
    </source>
</evidence>
<organism evidence="1 2">
    <name type="scientific">Knoellia sinensis KCTC 19936</name>
    <dbReference type="NCBI Taxonomy" id="1385520"/>
    <lineage>
        <taxon>Bacteria</taxon>
        <taxon>Bacillati</taxon>
        <taxon>Actinomycetota</taxon>
        <taxon>Actinomycetes</taxon>
        <taxon>Micrococcales</taxon>
        <taxon>Intrasporangiaceae</taxon>
        <taxon>Knoellia</taxon>
    </lineage>
</organism>